<dbReference type="EMBL" id="LT629758">
    <property type="protein sequence ID" value="SDT78972.1"/>
    <property type="molecule type" value="Genomic_DNA"/>
</dbReference>
<evidence type="ECO:0000256" key="6">
    <source>
        <dbReference type="ARBA" id="ARBA00023136"/>
    </source>
</evidence>
<keyword evidence="10" id="KW-1185">Reference proteome</keyword>
<keyword evidence="6 7" id="KW-0472">Membrane</keyword>
<dbReference type="RefSeq" id="WP_197686036.1">
    <property type="nucleotide sequence ID" value="NZ_BOMJ01000032.1"/>
</dbReference>
<evidence type="ECO:0000256" key="3">
    <source>
        <dbReference type="ARBA" id="ARBA00022475"/>
    </source>
</evidence>
<evidence type="ECO:0000256" key="2">
    <source>
        <dbReference type="ARBA" id="ARBA00022448"/>
    </source>
</evidence>
<name>A0A1H2D921_9ACTN</name>
<feature type="transmembrane region" description="Helical" evidence="7">
    <location>
        <begin position="101"/>
        <end position="124"/>
    </location>
</feature>
<accession>A0A1H2D921</accession>
<keyword evidence="4 7" id="KW-0812">Transmembrane</keyword>
<dbReference type="STRING" id="113562.SAMN04489716_8592"/>
<dbReference type="PANTHER" id="PTHR43163:SF3">
    <property type="entry name" value="PEPTIDE ABC TRANSPORTER PERMEASE PROTEIN"/>
    <property type="match status" value="1"/>
</dbReference>
<evidence type="ECO:0000313" key="9">
    <source>
        <dbReference type="EMBL" id="SDT78972.1"/>
    </source>
</evidence>
<dbReference type="Pfam" id="PF00528">
    <property type="entry name" value="BPD_transp_1"/>
    <property type="match status" value="1"/>
</dbReference>
<evidence type="ECO:0000256" key="4">
    <source>
        <dbReference type="ARBA" id="ARBA00022692"/>
    </source>
</evidence>
<organism evidence="9 10">
    <name type="scientific">Actinoplanes derwentensis</name>
    <dbReference type="NCBI Taxonomy" id="113562"/>
    <lineage>
        <taxon>Bacteria</taxon>
        <taxon>Bacillati</taxon>
        <taxon>Actinomycetota</taxon>
        <taxon>Actinomycetes</taxon>
        <taxon>Micromonosporales</taxon>
        <taxon>Micromonosporaceae</taxon>
        <taxon>Actinoplanes</taxon>
    </lineage>
</organism>
<evidence type="ECO:0000313" key="10">
    <source>
        <dbReference type="Proteomes" id="UP000198688"/>
    </source>
</evidence>
<proteinExistence type="inferred from homology"/>
<dbReference type="CDD" id="cd06261">
    <property type="entry name" value="TM_PBP2"/>
    <property type="match status" value="1"/>
</dbReference>
<evidence type="ECO:0000256" key="5">
    <source>
        <dbReference type="ARBA" id="ARBA00022989"/>
    </source>
</evidence>
<comment type="subcellular location">
    <subcellularLocation>
        <location evidence="1 7">Cell membrane</location>
        <topology evidence="1 7">Multi-pass membrane protein</topology>
    </subcellularLocation>
</comment>
<dbReference type="AlphaFoldDB" id="A0A1H2D921"/>
<dbReference type="PANTHER" id="PTHR43163">
    <property type="entry name" value="DIPEPTIDE TRANSPORT SYSTEM PERMEASE PROTEIN DPPB-RELATED"/>
    <property type="match status" value="1"/>
</dbReference>
<dbReference type="GO" id="GO:0005886">
    <property type="term" value="C:plasma membrane"/>
    <property type="evidence" value="ECO:0007669"/>
    <property type="project" value="UniProtKB-SubCell"/>
</dbReference>
<feature type="transmembrane region" description="Helical" evidence="7">
    <location>
        <begin position="178"/>
        <end position="198"/>
    </location>
</feature>
<dbReference type="InterPro" id="IPR035906">
    <property type="entry name" value="MetI-like_sf"/>
</dbReference>
<comment type="similarity">
    <text evidence="7">Belongs to the binding-protein-dependent transport system permease family.</text>
</comment>
<evidence type="ECO:0000256" key="1">
    <source>
        <dbReference type="ARBA" id="ARBA00004651"/>
    </source>
</evidence>
<reference evidence="9 10" key="1">
    <citation type="submission" date="2016-10" db="EMBL/GenBank/DDBJ databases">
        <authorList>
            <person name="de Groot N.N."/>
        </authorList>
    </citation>
    <scope>NUCLEOTIDE SEQUENCE [LARGE SCALE GENOMIC DNA]</scope>
    <source>
        <strain evidence="9 10">DSM 43941</strain>
    </source>
</reference>
<dbReference type="InterPro" id="IPR000515">
    <property type="entry name" value="MetI-like"/>
</dbReference>
<gene>
    <name evidence="9" type="ORF">SAMN04489716_8592</name>
</gene>
<evidence type="ECO:0000256" key="7">
    <source>
        <dbReference type="RuleBase" id="RU363032"/>
    </source>
</evidence>
<dbReference type="Proteomes" id="UP000198688">
    <property type="component" value="Chromosome I"/>
</dbReference>
<dbReference type="Gene3D" id="1.10.3720.10">
    <property type="entry name" value="MetI-like"/>
    <property type="match status" value="1"/>
</dbReference>
<feature type="transmembrane region" description="Helical" evidence="7">
    <location>
        <begin position="236"/>
        <end position="262"/>
    </location>
</feature>
<keyword evidence="3" id="KW-1003">Cell membrane</keyword>
<keyword evidence="5 7" id="KW-1133">Transmembrane helix</keyword>
<evidence type="ECO:0000259" key="8">
    <source>
        <dbReference type="PROSITE" id="PS50928"/>
    </source>
</evidence>
<dbReference type="InterPro" id="IPR045621">
    <property type="entry name" value="BPD_transp_1_N"/>
</dbReference>
<protein>
    <submittedName>
        <fullName evidence="9">Peptide/nickel transport system permease protein</fullName>
    </submittedName>
</protein>
<feature type="transmembrane region" description="Helical" evidence="7">
    <location>
        <begin position="136"/>
        <end position="158"/>
    </location>
</feature>
<dbReference type="SUPFAM" id="SSF161098">
    <property type="entry name" value="MetI-like"/>
    <property type="match status" value="1"/>
</dbReference>
<feature type="transmembrane region" description="Helical" evidence="7">
    <location>
        <begin position="282"/>
        <end position="309"/>
    </location>
</feature>
<dbReference type="GO" id="GO:0055085">
    <property type="term" value="P:transmembrane transport"/>
    <property type="evidence" value="ECO:0007669"/>
    <property type="project" value="InterPro"/>
</dbReference>
<dbReference type="Pfam" id="PF19300">
    <property type="entry name" value="BPD_transp_1_N"/>
    <property type="match status" value="1"/>
</dbReference>
<keyword evidence="2 7" id="KW-0813">Transport</keyword>
<sequence length="319" mass="33967">MAIRMVLTRLGWALVTILLSAVLVFVAIQSLPGDAATQILGQNATPEAVATLRAQLGLDQEPVQRFLSWLGNAVTGDFGTSLASGQPVGTEVGQALLNTSFLAAVTILVGFVLACVLGLVAGVYRDRWPDSVISTLALIGMSVPEFIVATLLVLLLAITFPVFPAVVTAGSNATVPELLPSMPLPALALVMVSAAYIIRMMRTSVIDVMETEFVRTARLKGVAPARLILRHVVPSAILPTLNVIAMNVAWLIGGVVVVESIFNYPGLGTLMIRSVQNRDLPVILLIAVLSAVTYVVCNLLADLAAIMLNPRLRYPRRVR</sequence>
<dbReference type="PROSITE" id="PS50928">
    <property type="entry name" value="ABC_TM1"/>
    <property type="match status" value="1"/>
</dbReference>
<feature type="domain" description="ABC transmembrane type-1" evidence="8">
    <location>
        <begin position="96"/>
        <end position="301"/>
    </location>
</feature>